<name>A0A1H4BQI4_9FLAO</name>
<protein>
    <submittedName>
        <fullName evidence="4">Por secretion system C-terminal sorting domain-containing protein</fullName>
    </submittedName>
</protein>
<dbReference type="InterPro" id="IPR026444">
    <property type="entry name" value="Secre_tail"/>
</dbReference>
<dbReference type="EMBL" id="FNQF01000006">
    <property type="protein sequence ID" value="SEA50334.1"/>
    <property type="molecule type" value="Genomic_DNA"/>
</dbReference>
<proteinExistence type="predicted"/>
<feature type="domain" description="PorZ N-terminal beta-propeller" evidence="3">
    <location>
        <begin position="48"/>
        <end position="209"/>
    </location>
</feature>
<evidence type="ECO:0000256" key="2">
    <source>
        <dbReference type="SAM" id="SignalP"/>
    </source>
</evidence>
<evidence type="ECO:0000256" key="1">
    <source>
        <dbReference type="ARBA" id="ARBA00022729"/>
    </source>
</evidence>
<dbReference type="AlphaFoldDB" id="A0A1H4BQI4"/>
<dbReference type="RefSeq" id="WP_093244318.1">
    <property type="nucleotide sequence ID" value="NZ_FNQF01000006.1"/>
</dbReference>
<dbReference type="InterPro" id="IPR015943">
    <property type="entry name" value="WD40/YVTN_repeat-like_dom_sf"/>
</dbReference>
<evidence type="ECO:0000313" key="4">
    <source>
        <dbReference type="EMBL" id="SEA50334.1"/>
    </source>
</evidence>
<dbReference type="SUPFAM" id="SSF101898">
    <property type="entry name" value="NHL repeat"/>
    <property type="match status" value="1"/>
</dbReference>
<evidence type="ECO:0000259" key="3">
    <source>
        <dbReference type="Pfam" id="PF21544"/>
    </source>
</evidence>
<reference evidence="4 5" key="1">
    <citation type="submission" date="2016-10" db="EMBL/GenBank/DDBJ databases">
        <authorList>
            <person name="de Groot N.N."/>
        </authorList>
    </citation>
    <scope>NUCLEOTIDE SEQUENCE [LARGE SCALE GENOMIC DNA]</scope>
    <source>
        <strain evidence="4 5">DSM 23581</strain>
    </source>
</reference>
<dbReference type="SUPFAM" id="SSF69322">
    <property type="entry name" value="Tricorn protease domain 2"/>
    <property type="match status" value="1"/>
</dbReference>
<dbReference type="NCBIfam" id="TIGR04183">
    <property type="entry name" value="Por_Secre_tail"/>
    <property type="match status" value="1"/>
</dbReference>
<keyword evidence="1 2" id="KW-0732">Signal</keyword>
<evidence type="ECO:0000313" key="5">
    <source>
        <dbReference type="Proteomes" id="UP000198820"/>
    </source>
</evidence>
<sequence length="768" mass="85855">MKKQFKLSISFILLLFVTHSHAQDFTQQWNGYFSYFDIRAMSTSTDRVYAAAENAFFSYDLNSQTIEKFSSIQGLSGEEISAIYHSDTYALTLVGYENGLMQIVMDNNQKVFTVVDIKNKQTISPPQKRINHFHEHEGKILISTKFGIAVYDLENLEFGDSFFIGDNASELDIKQTTVFNGNIYAATQGGGIRYAAFDNPDLVDYQVWQNIGQANWRAIEVFNNQLYALQNSNRLFQINGTSQNLIQSYSEKVNDIIANENRLTISLKSKVEVRDANFNLAFYVDGFMDVVLDISTAVYKDENLFIGDRNLGVLKVKESNQSAYESVSPDGPILNSVFDLKVLPDELWVVYGEYDQFWNPYPLTKRRASHFFDEEWYNFQLEELDNARELSHIAVDPQNSNRVMISSYFDGILEFVDNELLNHYDSQNSNMEGVPSNANDVRVGGSVFTQQGDLYFTNSLSPNPLKKMNTNGQVSIIDVSDIFFESDKNSVAKIEADKSGNVYAATFKKGIIAYQPSTNTPKMISSDIQGVDFPEVYYENPRITALKTDLSSRLWIGTSDGLRVMFNPSSIFENNANVSVSPIIIEDVDGLPQELLFKQFITDIAVDGANNKWISTADAGVVQVSANGQDVLNQFTVSNSPLPTNSVSSVDVDPATGIVYFGTTRGLVSFNSKITGAQDDLENVRAYPNPVRPGFNGRVTIDGLTDRANVKITDISGNLVYEETVSGGSVQWDTRAFGKHKVSSGVYLVLITGADQQETQIAKIMIIR</sequence>
<feature type="signal peptide" evidence="2">
    <location>
        <begin position="1"/>
        <end position="22"/>
    </location>
</feature>
<keyword evidence="5" id="KW-1185">Reference proteome</keyword>
<organism evidence="4 5">
    <name type="scientific">Psychroflexus halocasei</name>
    <dbReference type="NCBI Taxonomy" id="908615"/>
    <lineage>
        <taxon>Bacteria</taxon>
        <taxon>Pseudomonadati</taxon>
        <taxon>Bacteroidota</taxon>
        <taxon>Flavobacteriia</taxon>
        <taxon>Flavobacteriales</taxon>
        <taxon>Flavobacteriaceae</taxon>
        <taxon>Psychroflexus</taxon>
    </lineage>
</organism>
<dbReference type="STRING" id="908615.SAMN05421540_106126"/>
<dbReference type="Pfam" id="PF21544">
    <property type="entry name" value="PorZ_N_b_propeller"/>
    <property type="match status" value="1"/>
</dbReference>
<dbReference type="Gene3D" id="2.130.10.10">
    <property type="entry name" value="YVTN repeat-like/Quinoprotein amine dehydrogenase"/>
    <property type="match status" value="2"/>
</dbReference>
<gene>
    <name evidence="4" type="ORF">SAMN05421540_106126</name>
</gene>
<feature type="chain" id="PRO_5011662140" evidence="2">
    <location>
        <begin position="23"/>
        <end position="768"/>
    </location>
</feature>
<dbReference type="Proteomes" id="UP000198820">
    <property type="component" value="Unassembled WGS sequence"/>
</dbReference>
<dbReference type="InterPro" id="IPR048954">
    <property type="entry name" value="PorZ_N"/>
</dbReference>
<accession>A0A1H4BQI4</accession>
<dbReference type="SUPFAM" id="SSF63829">
    <property type="entry name" value="Calcium-dependent phosphotriesterase"/>
    <property type="match status" value="1"/>
</dbReference>